<feature type="domain" description="Shikimate dehydrogenase substrate binding N-terminal" evidence="8">
    <location>
        <begin position="1049"/>
        <end position="1116"/>
    </location>
</feature>
<dbReference type="InterPro" id="IPR001381">
    <property type="entry name" value="DHquinase_I"/>
</dbReference>
<feature type="domain" description="3-dehydroquinate synthase N-terminal" evidence="7">
    <location>
        <begin position="121"/>
        <end position="170"/>
    </location>
</feature>
<dbReference type="SUPFAM" id="SSF51569">
    <property type="entry name" value="Aldolase"/>
    <property type="match status" value="1"/>
</dbReference>
<keyword evidence="5" id="KW-0057">Aromatic amino acid biosynthesis</keyword>
<dbReference type="InterPro" id="IPR030960">
    <property type="entry name" value="DHQS/DOIS_N"/>
</dbReference>
<dbReference type="OrthoDB" id="204377at2759"/>
<dbReference type="InterPro" id="IPR036291">
    <property type="entry name" value="NAD(P)-bd_dom_sf"/>
</dbReference>
<dbReference type="Gene3D" id="3.40.50.1970">
    <property type="match status" value="2"/>
</dbReference>
<dbReference type="Pfam" id="PF00275">
    <property type="entry name" value="EPSP_synthase"/>
    <property type="match status" value="1"/>
</dbReference>
<evidence type="ECO:0000256" key="2">
    <source>
        <dbReference type="ARBA" id="ARBA00022490"/>
    </source>
</evidence>
<sequence length="1290" mass="142208">MDSIHVTRKSQLTHIFIKTEKKKYLHPTPFTVQDSITADILQHLTSSTYVLITDTNLAHLYLPTFESSFNKNVPRYSPEARLLSYTIPPGEYSKSRTKKAEVEDWILSEKCIRDTEVNSLGVVFIQVPTMLLAMADSLIGGKNLIEAFWQPERVFIDMKFLETLPEREFINGMAEVVKTAAIWDEAEFSRLEQNAELILETIGNVQNVFKDVILGSLRVKAYGGLRYLLNFGHSIGDVNECVAIGVIKEAELARLLGVCKLGAVVRLSKCLTSYSLPTSIEDKHHCEVERMLVIMGVDKKNDGRKKKVVLLAAISRTHEKKASVVNDDSIRVIRSLSLIVHSQRSANLLHSDNTEHIHTALHKLRGIQYPWEEDGDILVLHACGDELYLGNAGTTVPFAPYRYRHHIATLVSPSGEHDSIVLTGSAHMNAVEYLESQGSLPVRVPSTSGLTGRRIELEAKVSSPYVSSILMCAPYACEPVTLSLLYIDMTVAMMTAFGIEVTKSTTDEYTYHIPQRSYKNPAEYVIESDAGSATYPLAIVAMTGSTVTVLNIGKKSLQGDAHFAEDVLRPMGCTVEQSDYSTTVRGPPRGQLKRLPHVDMEPMTDAFLTASVLAAVANSTERTSITSIANQRVKEGNRIAAIVHKLGKFAVTTGELEDGIWIQGIDYNSLKTPERGVHCYDDHRVAMSFSVLALIVPNPVVFQERKWDEKTWPGWWDVLSTSFKVYLSGIELLDKSQVKEESVKKGSNRTIVIIGMRGAGKTTMGIRAAKILNRPLLDLDTEYFLAIVTGNSYYHEKLPKKIRSFFVSMTYPNLEEAMDDINAVTIGSDAVEVRIDLLVDTTGSNGVATVPFVSEQLAGLKGKIQLPIVFNIRTKSQGGKFPDGDQERALKLDIAALRMGLESTDLEITWPMALLETVTSSKGYSKIIASHNDVGGDLPCSNASWISKFNITLKYGDVIKLIGQAKNMQDNYDLGNFRKCAVTYETRMAVLNMGEKRKLSRILNSFLTPMTHPVLPFKAAQGQLSIAEILQALSLIGMLEAKMFYIFRTPIPHTRSPALHNTLFQSLGLPYTYHLLNPPIDDFGGASVTIPHKVSIIPLLSSISTQAHVIGVVNTVIPVIAEDGTRKLVGDNFDKCGIQNSPRISGVTEQENPSTMTALIISAGRTFLAVVYALHKIGCGKIDVINSTPANLKSLVEAFPKEYNLVAINSLAEAKSVDVKPITAVSTVPVDKPVDDALKAILQKPLTKGASAKVLAEMAYKPRVTKVMNLVEGADDAEILYLVDFELYCT</sequence>
<evidence type="ECO:0000256" key="4">
    <source>
        <dbReference type="ARBA" id="ARBA00022679"/>
    </source>
</evidence>
<keyword evidence="11" id="KW-1185">Reference proteome</keyword>
<evidence type="ECO:0000256" key="3">
    <source>
        <dbReference type="ARBA" id="ARBA00022605"/>
    </source>
</evidence>
<dbReference type="InterPro" id="IPR013792">
    <property type="entry name" value="RNA3'P_cycl/enolpyr_Trfase_a/b"/>
</dbReference>
<dbReference type="SUPFAM" id="SSF53223">
    <property type="entry name" value="Aminoacid dehydrogenase-like, N-terminal domain"/>
    <property type="match status" value="1"/>
</dbReference>
<feature type="domain" description="Enolpyruvate transferase" evidence="6">
    <location>
        <begin position="346"/>
        <end position="719"/>
    </location>
</feature>
<dbReference type="GO" id="GO:0009423">
    <property type="term" value="P:chorismate biosynthetic process"/>
    <property type="evidence" value="ECO:0007669"/>
    <property type="project" value="TreeGrafter"/>
</dbReference>
<dbReference type="CDD" id="cd00502">
    <property type="entry name" value="DHQase_I"/>
    <property type="match status" value="1"/>
</dbReference>
<dbReference type="Proteomes" id="UP000276215">
    <property type="component" value="Unassembled WGS sequence"/>
</dbReference>
<evidence type="ECO:0000259" key="8">
    <source>
        <dbReference type="Pfam" id="PF08501"/>
    </source>
</evidence>
<dbReference type="Gene3D" id="3.40.50.720">
    <property type="entry name" value="NAD(P)-binding Rossmann-like Domain"/>
    <property type="match status" value="1"/>
</dbReference>
<dbReference type="CDD" id="cd08195">
    <property type="entry name" value="DHQS"/>
    <property type="match status" value="1"/>
</dbReference>
<feature type="domain" description="3-dehydroquinate synthase C-terminal" evidence="9">
    <location>
        <begin position="172"/>
        <end position="301"/>
    </location>
</feature>
<dbReference type="PANTHER" id="PTHR21090:SF5">
    <property type="entry name" value="PENTAFUNCTIONAL AROM POLYPEPTIDE"/>
    <property type="match status" value="1"/>
</dbReference>
<dbReference type="Pfam" id="PF01487">
    <property type="entry name" value="DHquinase_I"/>
    <property type="match status" value="1"/>
</dbReference>
<dbReference type="Gene3D" id="1.20.1090.10">
    <property type="entry name" value="Dehydroquinate synthase-like - alpha domain"/>
    <property type="match status" value="1"/>
</dbReference>
<organism evidence="10 11">
    <name type="scientific">Choiromyces venosus 120613-1</name>
    <dbReference type="NCBI Taxonomy" id="1336337"/>
    <lineage>
        <taxon>Eukaryota</taxon>
        <taxon>Fungi</taxon>
        <taxon>Dikarya</taxon>
        <taxon>Ascomycota</taxon>
        <taxon>Pezizomycotina</taxon>
        <taxon>Pezizomycetes</taxon>
        <taxon>Pezizales</taxon>
        <taxon>Tuberaceae</taxon>
        <taxon>Choiromyces</taxon>
    </lineage>
</organism>
<dbReference type="PANTHER" id="PTHR21090">
    <property type="entry name" value="AROM/DEHYDROQUINATE SYNTHASE"/>
    <property type="match status" value="1"/>
</dbReference>
<gene>
    <name evidence="10" type="ORF">L873DRAFT_1825578</name>
</gene>
<dbReference type="SUPFAM" id="SSF55205">
    <property type="entry name" value="EPT/RTPC-like"/>
    <property type="match status" value="1"/>
</dbReference>
<dbReference type="GO" id="GO:0003855">
    <property type="term" value="F:3-dehydroquinate dehydratase activity"/>
    <property type="evidence" value="ECO:0007669"/>
    <property type="project" value="InterPro"/>
</dbReference>
<dbReference type="InterPro" id="IPR001986">
    <property type="entry name" value="Enolpyruvate_Tfrase_dom"/>
</dbReference>
<keyword evidence="2" id="KW-0963">Cytoplasm</keyword>
<accession>A0A3N4K1Z1</accession>
<dbReference type="Gene3D" id="3.20.20.70">
    <property type="entry name" value="Aldolase class I"/>
    <property type="match status" value="1"/>
</dbReference>
<evidence type="ECO:0000259" key="9">
    <source>
        <dbReference type="Pfam" id="PF24621"/>
    </source>
</evidence>
<keyword evidence="3" id="KW-0028">Amino-acid biosynthesis</keyword>
<dbReference type="InterPro" id="IPR056179">
    <property type="entry name" value="DHQS_C"/>
</dbReference>
<dbReference type="SUPFAM" id="SSF52540">
    <property type="entry name" value="P-loop containing nucleoside triphosphate hydrolases"/>
    <property type="match status" value="1"/>
</dbReference>
<dbReference type="InterPro" id="IPR027417">
    <property type="entry name" value="P-loop_NTPase"/>
</dbReference>
<dbReference type="Gene3D" id="3.40.50.10860">
    <property type="entry name" value="Leucine Dehydrogenase, chain A, domain 1"/>
    <property type="match status" value="1"/>
</dbReference>
<evidence type="ECO:0000313" key="10">
    <source>
        <dbReference type="EMBL" id="RPB04587.1"/>
    </source>
</evidence>
<evidence type="ECO:0000256" key="1">
    <source>
        <dbReference type="ARBA" id="ARBA00009948"/>
    </source>
</evidence>
<reference evidence="10 11" key="1">
    <citation type="journal article" date="2018" name="Nat. Ecol. Evol.">
        <title>Pezizomycetes genomes reveal the molecular basis of ectomycorrhizal truffle lifestyle.</title>
        <authorList>
            <person name="Murat C."/>
            <person name="Payen T."/>
            <person name="Noel B."/>
            <person name="Kuo A."/>
            <person name="Morin E."/>
            <person name="Chen J."/>
            <person name="Kohler A."/>
            <person name="Krizsan K."/>
            <person name="Balestrini R."/>
            <person name="Da Silva C."/>
            <person name="Montanini B."/>
            <person name="Hainaut M."/>
            <person name="Levati E."/>
            <person name="Barry K.W."/>
            <person name="Belfiori B."/>
            <person name="Cichocki N."/>
            <person name="Clum A."/>
            <person name="Dockter R.B."/>
            <person name="Fauchery L."/>
            <person name="Guy J."/>
            <person name="Iotti M."/>
            <person name="Le Tacon F."/>
            <person name="Lindquist E.A."/>
            <person name="Lipzen A."/>
            <person name="Malagnac F."/>
            <person name="Mello A."/>
            <person name="Molinier V."/>
            <person name="Miyauchi S."/>
            <person name="Poulain J."/>
            <person name="Riccioni C."/>
            <person name="Rubini A."/>
            <person name="Sitrit Y."/>
            <person name="Splivallo R."/>
            <person name="Traeger S."/>
            <person name="Wang M."/>
            <person name="Zifcakova L."/>
            <person name="Wipf D."/>
            <person name="Zambonelli A."/>
            <person name="Paolocci F."/>
            <person name="Nowrousian M."/>
            <person name="Ottonello S."/>
            <person name="Baldrian P."/>
            <person name="Spatafora J.W."/>
            <person name="Henrissat B."/>
            <person name="Nagy L.G."/>
            <person name="Aury J.M."/>
            <person name="Wincker P."/>
            <person name="Grigoriev I.V."/>
            <person name="Bonfante P."/>
            <person name="Martin F.M."/>
        </authorList>
    </citation>
    <scope>NUCLEOTIDE SEQUENCE [LARGE SCALE GENOMIC DNA]</scope>
    <source>
        <strain evidence="10 11">120613-1</strain>
    </source>
</reference>
<dbReference type="FunFam" id="3.20.20.70:FF:000135">
    <property type="entry name" value="Pentafunctional AROM polypeptide"/>
    <property type="match status" value="1"/>
</dbReference>
<dbReference type="InterPro" id="IPR036968">
    <property type="entry name" value="Enolpyruvate_Tfrase_sf"/>
</dbReference>
<protein>
    <recommendedName>
        <fullName evidence="12">3-phosphoshikimate 1-carboxyvinyltransferase</fullName>
    </recommendedName>
</protein>
<dbReference type="EMBL" id="ML120357">
    <property type="protein sequence ID" value="RPB04587.1"/>
    <property type="molecule type" value="Genomic_DNA"/>
</dbReference>
<evidence type="ECO:0008006" key="12">
    <source>
        <dbReference type="Google" id="ProtNLM"/>
    </source>
</evidence>
<dbReference type="STRING" id="1336337.A0A3N4K1Z1"/>
<dbReference type="SUPFAM" id="SSF56796">
    <property type="entry name" value="Dehydroquinate synthase-like"/>
    <property type="match status" value="1"/>
</dbReference>
<evidence type="ECO:0000256" key="5">
    <source>
        <dbReference type="ARBA" id="ARBA00023141"/>
    </source>
</evidence>
<dbReference type="Pfam" id="PF01761">
    <property type="entry name" value="DHQ_synthase"/>
    <property type="match status" value="1"/>
</dbReference>
<dbReference type="GO" id="GO:0004764">
    <property type="term" value="F:shikimate 3-dehydrogenase (NADP+) activity"/>
    <property type="evidence" value="ECO:0007669"/>
    <property type="project" value="InterPro"/>
</dbReference>
<evidence type="ECO:0000313" key="11">
    <source>
        <dbReference type="Proteomes" id="UP000276215"/>
    </source>
</evidence>
<keyword evidence="4" id="KW-0808">Transferase</keyword>
<dbReference type="Pfam" id="PF08501">
    <property type="entry name" value="Shikimate_dh_N"/>
    <property type="match status" value="1"/>
</dbReference>
<dbReference type="SUPFAM" id="SSF51735">
    <property type="entry name" value="NAD(P)-binding Rossmann-fold domains"/>
    <property type="match status" value="1"/>
</dbReference>
<dbReference type="GO" id="GO:0008652">
    <property type="term" value="P:amino acid biosynthetic process"/>
    <property type="evidence" value="ECO:0007669"/>
    <property type="project" value="UniProtKB-KW"/>
</dbReference>
<proteinExistence type="inferred from homology"/>
<dbReference type="InterPro" id="IPR046346">
    <property type="entry name" value="Aminoacid_DH-like_N_sf"/>
</dbReference>
<dbReference type="Gene3D" id="3.65.10.10">
    <property type="entry name" value="Enolpyruvate transferase domain"/>
    <property type="match status" value="2"/>
</dbReference>
<dbReference type="GO" id="GO:0003866">
    <property type="term" value="F:3-phosphoshikimate 1-carboxyvinyltransferase activity"/>
    <property type="evidence" value="ECO:0007669"/>
    <property type="project" value="TreeGrafter"/>
</dbReference>
<dbReference type="NCBIfam" id="TIGR01093">
    <property type="entry name" value="aroD"/>
    <property type="match status" value="1"/>
</dbReference>
<name>A0A3N4K1Z1_9PEZI</name>
<dbReference type="GO" id="GO:0009073">
    <property type="term" value="P:aromatic amino acid family biosynthetic process"/>
    <property type="evidence" value="ECO:0007669"/>
    <property type="project" value="UniProtKB-KW"/>
</dbReference>
<dbReference type="FunFam" id="3.65.10.10:FF:000012">
    <property type="entry name" value="Pentafunctional AROM polypeptide"/>
    <property type="match status" value="1"/>
</dbReference>
<dbReference type="InterPro" id="IPR013785">
    <property type="entry name" value="Aldolase_TIM"/>
</dbReference>
<dbReference type="Pfam" id="PF24621">
    <property type="entry name" value="DHQS_C"/>
    <property type="match status" value="1"/>
</dbReference>
<evidence type="ECO:0000259" key="7">
    <source>
        <dbReference type="Pfam" id="PF01761"/>
    </source>
</evidence>
<dbReference type="InterPro" id="IPR013708">
    <property type="entry name" value="Shikimate_DH-bd_N"/>
</dbReference>
<comment type="similarity">
    <text evidence="1">Belongs to the EPSP synthase family.</text>
</comment>
<evidence type="ECO:0000259" key="6">
    <source>
        <dbReference type="Pfam" id="PF00275"/>
    </source>
</evidence>